<gene>
    <name evidence="9" type="ORF">BDV29DRAFT_164088</name>
</gene>
<evidence type="ECO:0000313" key="9">
    <source>
        <dbReference type="EMBL" id="KAB8079630.1"/>
    </source>
</evidence>
<dbReference type="InterPro" id="IPR041569">
    <property type="entry name" value="AAA_lid_3"/>
</dbReference>
<evidence type="ECO:0000256" key="7">
    <source>
        <dbReference type="SAM" id="MobiDB-lite"/>
    </source>
</evidence>
<proteinExistence type="inferred from homology"/>
<dbReference type="InterPro" id="IPR003960">
    <property type="entry name" value="ATPase_AAA_CS"/>
</dbReference>
<keyword evidence="2 6" id="KW-0547">Nucleotide-binding</keyword>
<evidence type="ECO:0000259" key="8">
    <source>
        <dbReference type="SMART" id="SM00382"/>
    </source>
</evidence>
<dbReference type="PANTHER" id="PTHR45644">
    <property type="entry name" value="AAA ATPASE, PUTATIVE (AFU_ORTHOLOGUE AFUA_2G12920)-RELATED-RELATED"/>
    <property type="match status" value="1"/>
</dbReference>
<dbReference type="SMART" id="SM00382">
    <property type="entry name" value="AAA"/>
    <property type="match status" value="1"/>
</dbReference>
<keyword evidence="3" id="KW-0472">Membrane</keyword>
<dbReference type="Gene3D" id="3.40.50.300">
    <property type="entry name" value="P-loop containing nucleotide triphosphate hydrolases"/>
    <property type="match status" value="1"/>
</dbReference>
<protein>
    <submittedName>
        <fullName evidence="9">P-loop containing nucleoside triphosphate hydrolase protein</fullName>
    </submittedName>
</protein>
<keyword evidence="3" id="KW-1000">Mitochondrion outer membrane</keyword>
<evidence type="ECO:0000256" key="1">
    <source>
        <dbReference type="ARBA" id="ARBA00004572"/>
    </source>
</evidence>
<dbReference type="GO" id="GO:0140567">
    <property type="term" value="F:membrane protein dislocase activity"/>
    <property type="evidence" value="ECO:0007669"/>
    <property type="project" value="UniProtKB-ARBA"/>
</dbReference>
<name>A0A5N5XKH4_9EURO</name>
<evidence type="ECO:0000256" key="6">
    <source>
        <dbReference type="RuleBase" id="RU003651"/>
    </source>
</evidence>
<dbReference type="OrthoDB" id="10254455at2759"/>
<dbReference type="Pfam" id="PF00004">
    <property type="entry name" value="AAA"/>
    <property type="match status" value="1"/>
</dbReference>
<organism evidence="9 10">
    <name type="scientific">Aspergillus leporis</name>
    <dbReference type="NCBI Taxonomy" id="41062"/>
    <lineage>
        <taxon>Eukaryota</taxon>
        <taxon>Fungi</taxon>
        <taxon>Dikarya</taxon>
        <taxon>Ascomycota</taxon>
        <taxon>Pezizomycotina</taxon>
        <taxon>Eurotiomycetes</taxon>
        <taxon>Eurotiomycetidae</taxon>
        <taxon>Eurotiales</taxon>
        <taxon>Aspergillaceae</taxon>
        <taxon>Aspergillus</taxon>
        <taxon>Aspergillus subgen. Circumdati</taxon>
    </lineage>
</organism>
<dbReference type="Gene3D" id="1.10.8.60">
    <property type="match status" value="1"/>
</dbReference>
<keyword evidence="9" id="KW-0378">Hydrolase</keyword>
<dbReference type="InterPro" id="IPR051701">
    <property type="entry name" value="Mito_OM_Translocase_MSP1"/>
</dbReference>
<accession>A0A5N5XKH4</accession>
<feature type="compositionally biased region" description="Basic residues" evidence="7">
    <location>
        <begin position="73"/>
        <end position="82"/>
    </location>
</feature>
<feature type="domain" description="AAA+ ATPase" evidence="8">
    <location>
        <begin position="145"/>
        <end position="285"/>
    </location>
</feature>
<evidence type="ECO:0000256" key="3">
    <source>
        <dbReference type="ARBA" id="ARBA00022787"/>
    </source>
</evidence>
<dbReference type="GO" id="GO:0005741">
    <property type="term" value="C:mitochondrial outer membrane"/>
    <property type="evidence" value="ECO:0007669"/>
    <property type="project" value="UniProtKB-SubCell"/>
</dbReference>
<sequence length="417" mass="45837">MASARGPRWQQFLQEMVMVAGTSASAYFLIRYLISRLDFDPESQKKEEQRRKSAAILRKLDGGEESDEESPRRGGKRGRRTKRGDLVLNQYEQAIAMDVVAPDDISVSFEDIGGLDEIIEELKESVIYPLTMPHLYASTSSLLTAPSGVLLYGPPGCGKTMLAKALAHESGACFINLHISTLTEKWYGDSNKLVNAVFSLARKLQPAIVFIDEIDAVLGTRRSGEHEASGMVKAEFMTHWDGLTSANSSGEPQRVVVMGATNRIQDIDDAILRRMPKKFPVVLPPAPQRLRILSLVLKDTKVDRENFDLEYLVKAMAGMSGSDIKEACRDAAMAPVRELIREKKAAGLQMTAVDPKEVRGLRTEDFFTRAGGVRVIPPPAQLQALSKASSEKEWSTASDGASDVDTRPSADMAEPPE</sequence>
<keyword evidence="5" id="KW-0496">Mitochondrion</keyword>
<dbReference type="GO" id="GO:0005524">
    <property type="term" value="F:ATP binding"/>
    <property type="evidence" value="ECO:0007669"/>
    <property type="project" value="UniProtKB-KW"/>
</dbReference>
<dbReference type="EMBL" id="ML732149">
    <property type="protein sequence ID" value="KAB8079630.1"/>
    <property type="molecule type" value="Genomic_DNA"/>
</dbReference>
<dbReference type="SUPFAM" id="SSF52540">
    <property type="entry name" value="P-loop containing nucleoside triphosphate hydrolases"/>
    <property type="match status" value="1"/>
</dbReference>
<evidence type="ECO:0000313" key="10">
    <source>
        <dbReference type="Proteomes" id="UP000326565"/>
    </source>
</evidence>
<keyword evidence="10" id="KW-1185">Reference proteome</keyword>
<dbReference type="GO" id="GO:0016887">
    <property type="term" value="F:ATP hydrolysis activity"/>
    <property type="evidence" value="ECO:0007669"/>
    <property type="project" value="InterPro"/>
</dbReference>
<dbReference type="FunFam" id="3.40.50.300:FF:000538">
    <property type="entry name" value="ATPase family AAA domain-containing protein 1"/>
    <property type="match status" value="1"/>
</dbReference>
<keyword evidence="4 6" id="KW-0067">ATP-binding</keyword>
<dbReference type="InterPro" id="IPR027417">
    <property type="entry name" value="P-loop_NTPase"/>
</dbReference>
<feature type="region of interest" description="Disordered" evidence="7">
    <location>
        <begin position="384"/>
        <end position="417"/>
    </location>
</feature>
<feature type="region of interest" description="Disordered" evidence="7">
    <location>
        <begin position="43"/>
        <end position="83"/>
    </location>
</feature>
<dbReference type="InterPro" id="IPR003593">
    <property type="entry name" value="AAA+_ATPase"/>
</dbReference>
<dbReference type="InterPro" id="IPR003959">
    <property type="entry name" value="ATPase_AAA_core"/>
</dbReference>
<evidence type="ECO:0000256" key="4">
    <source>
        <dbReference type="ARBA" id="ARBA00022840"/>
    </source>
</evidence>
<dbReference type="PANTHER" id="PTHR45644:SF3">
    <property type="entry name" value="FI08533P-RELATED"/>
    <property type="match status" value="1"/>
</dbReference>
<evidence type="ECO:0000256" key="2">
    <source>
        <dbReference type="ARBA" id="ARBA00022741"/>
    </source>
</evidence>
<dbReference type="Pfam" id="PF17862">
    <property type="entry name" value="AAA_lid_3"/>
    <property type="match status" value="1"/>
</dbReference>
<comment type="similarity">
    <text evidence="6">Belongs to the AAA ATPase family.</text>
</comment>
<dbReference type="GO" id="GO:0140570">
    <property type="term" value="P:extraction of mislocalized protein from mitochondrial outer membrane"/>
    <property type="evidence" value="ECO:0007669"/>
    <property type="project" value="TreeGrafter"/>
</dbReference>
<dbReference type="Proteomes" id="UP000326565">
    <property type="component" value="Unassembled WGS sequence"/>
</dbReference>
<evidence type="ECO:0000256" key="5">
    <source>
        <dbReference type="ARBA" id="ARBA00023128"/>
    </source>
</evidence>
<comment type="subcellular location">
    <subcellularLocation>
        <location evidence="1">Mitochondrion outer membrane</location>
        <topology evidence="1">Single-pass membrane protein</topology>
    </subcellularLocation>
</comment>
<dbReference type="PROSITE" id="PS00674">
    <property type="entry name" value="AAA"/>
    <property type="match status" value="1"/>
</dbReference>
<reference evidence="9 10" key="1">
    <citation type="submission" date="2019-04" db="EMBL/GenBank/DDBJ databases">
        <title>Friends and foes A comparative genomics study of 23 Aspergillus species from section Flavi.</title>
        <authorList>
            <consortium name="DOE Joint Genome Institute"/>
            <person name="Kjaerbolling I."/>
            <person name="Vesth T."/>
            <person name="Frisvad J.C."/>
            <person name="Nybo J.L."/>
            <person name="Theobald S."/>
            <person name="Kildgaard S."/>
            <person name="Isbrandt T."/>
            <person name="Kuo A."/>
            <person name="Sato A."/>
            <person name="Lyhne E.K."/>
            <person name="Kogle M.E."/>
            <person name="Wiebenga A."/>
            <person name="Kun R.S."/>
            <person name="Lubbers R.J."/>
            <person name="Makela M.R."/>
            <person name="Barry K."/>
            <person name="Chovatia M."/>
            <person name="Clum A."/>
            <person name="Daum C."/>
            <person name="Haridas S."/>
            <person name="He G."/>
            <person name="LaButti K."/>
            <person name="Lipzen A."/>
            <person name="Mondo S."/>
            <person name="Riley R."/>
            <person name="Salamov A."/>
            <person name="Simmons B.A."/>
            <person name="Magnuson J.K."/>
            <person name="Henrissat B."/>
            <person name="Mortensen U.H."/>
            <person name="Larsen T.O."/>
            <person name="Devries R.P."/>
            <person name="Grigoriev I.V."/>
            <person name="Machida M."/>
            <person name="Baker S.E."/>
            <person name="Andersen M.R."/>
        </authorList>
    </citation>
    <scope>NUCLEOTIDE SEQUENCE [LARGE SCALE GENOMIC DNA]</scope>
    <source>
        <strain evidence="9 10">CBS 151.66</strain>
    </source>
</reference>
<dbReference type="AlphaFoldDB" id="A0A5N5XKH4"/>